<feature type="domain" description="DM2" evidence="2">
    <location>
        <begin position="165"/>
        <end position="242"/>
    </location>
</feature>
<protein>
    <submittedName>
        <fullName evidence="4">Putative upstream activation factor subunit spp27</fullName>
    </submittedName>
</protein>
<comment type="caution">
    <text evidence="4">The sequence shown here is derived from an EMBL/GenBank/DDBJ whole genome shotgun (WGS) entry which is preliminary data.</text>
</comment>
<dbReference type="Gene3D" id="1.10.10.60">
    <property type="entry name" value="Homeodomain-like"/>
    <property type="match status" value="1"/>
</dbReference>
<dbReference type="InterPro" id="IPR036885">
    <property type="entry name" value="SWIB_MDM2_dom_sf"/>
</dbReference>
<evidence type="ECO:0000259" key="3">
    <source>
        <dbReference type="PROSITE" id="PS51998"/>
    </source>
</evidence>
<dbReference type="PANTHER" id="PTHR13844">
    <property type="entry name" value="SWI/SNF-RELATED MATRIX-ASSOCIATED ACTIN-DEPENDENT REGULATOR OF CHROMATIN SUBFAMILY D"/>
    <property type="match status" value="1"/>
</dbReference>
<gene>
    <name evidence="4" type="ORF">BSL78_10708</name>
</gene>
<dbReference type="STRING" id="307972.A0A2G8KWK7"/>
<accession>A0A2G8KWK7</accession>
<dbReference type="SUPFAM" id="SSF47592">
    <property type="entry name" value="SWIB/MDM2 domain"/>
    <property type="match status" value="1"/>
</dbReference>
<reference evidence="4 5" key="1">
    <citation type="journal article" date="2017" name="PLoS Biol.">
        <title>The sea cucumber genome provides insights into morphological evolution and visceral regeneration.</title>
        <authorList>
            <person name="Zhang X."/>
            <person name="Sun L."/>
            <person name="Yuan J."/>
            <person name="Sun Y."/>
            <person name="Gao Y."/>
            <person name="Zhang L."/>
            <person name="Li S."/>
            <person name="Dai H."/>
            <person name="Hamel J.F."/>
            <person name="Liu C."/>
            <person name="Yu Y."/>
            <person name="Liu S."/>
            <person name="Lin W."/>
            <person name="Guo K."/>
            <person name="Jin S."/>
            <person name="Xu P."/>
            <person name="Storey K.B."/>
            <person name="Huan P."/>
            <person name="Zhang T."/>
            <person name="Zhou Y."/>
            <person name="Zhang J."/>
            <person name="Lin C."/>
            <person name="Li X."/>
            <person name="Xing L."/>
            <person name="Huo D."/>
            <person name="Sun M."/>
            <person name="Wang L."/>
            <person name="Mercier A."/>
            <person name="Li F."/>
            <person name="Yang H."/>
            <person name="Xiang J."/>
        </authorList>
    </citation>
    <scope>NUCLEOTIDE SEQUENCE [LARGE SCALE GENOMIC DNA]</scope>
    <source>
        <strain evidence="4">Shaxun</strain>
        <tissue evidence="4">Muscle</tissue>
    </source>
</reference>
<feature type="compositionally biased region" description="Acidic residues" evidence="1">
    <location>
        <begin position="66"/>
        <end position="75"/>
    </location>
</feature>
<name>A0A2G8KWK7_STIJA</name>
<dbReference type="InterPro" id="IPR014876">
    <property type="entry name" value="DEK_C"/>
</dbReference>
<evidence type="ECO:0000259" key="2">
    <source>
        <dbReference type="PROSITE" id="PS51925"/>
    </source>
</evidence>
<proteinExistence type="predicted"/>
<evidence type="ECO:0000313" key="5">
    <source>
        <dbReference type="Proteomes" id="UP000230750"/>
    </source>
</evidence>
<dbReference type="EMBL" id="MRZV01000330">
    <property type="protein sequence ID" value="PIK52396.1"/>
    <property type="molecule type" value="Genomic_DNA"/>
</dbReference>
<dbReference type="Pfam" id="PF08766">
    <property type="entry name" value="DEK_C"/>
    <property type="match status" value="1"/>
</dbReference>
<dbReference type="SUPFAM" id="SSF109715">
    <property type="entry name" value="DEK C-terminal domain"/>
    <property type="match status" value="1"/>
</dbReference>
<dbReference type="Proteomes" id="UP000230750">
    <property type="component" value="Unassembled WGS sequence"/>
</dbReference>
<evidence type="ECO:0000256" key="1">
    <source>
        <dbReference type="SAM" id="MobiDB-lite"/>
    </source>
</evidence>
<keyword evidence="5" id="KW-1185">Reference proteome</keyword>
<organism evidence="4 5">
    <name type="scientific">Stichopus japonicus</name>
    <name type="common">Sea cucumber</name>
    <dbReference type="NCBI Taxonomy" id="307972"/>
    <lineage>
        <taxon>Eukaryota</taxon>
        <taxon>Metazoa</taxon>
        <taxon>Echinodermata</taxon>
        <taxon>Eleutherozoa</taxon>
        <taxon>Echinozoa</taxon>
        <taxon>Holothuroidea</taxon>
        <taxon>Aspidochirotacea</taxon>
        <taxon>Aspidochirotida</taxon>
        <taxon>Stichopodidae</taxon>
        <taxon>Apostichopus</taxon>
    </lineage>
</organism>
<feature type="region of interest" description="Disordered" evidence="1">
    <location>
        <begin position="59"/>
        <end position="167"/>
    </location>
</feature>
<sequence>MAEPSSSLIRKEIANILKDADLSSLSSKKVRKLLEESFKLDLSSRKKEVDKVLMEELAKVEKAGGDADEDEDERQEEEKTKETVEDGSQSDSSFETPEDMSPPESKKQKVSHKQPEIIGDEELARRLQEEDTGRRTRHGNQRHAHKKAKKSKTKSERSKKGVKTGYNSDMVLSPELAEIMGTEKMSRSEVVKRMWQIVKERELADPKNKQFHICDDQLLKVFGTKRVRTFSMMKYLKRHIKDPDLLSDS</sequence>
<dbReference type="PROSITE" id="PS51998">
    <property type="entry name" value="DEK_C"/>
    <property type="match status" value="1"/>
</dbReference>
<dbReference type="SMART" id="SM00151">
    <property type="entry name" value="SWIB"/>
    <property type="match status" value="1"/>
</dbReference>
<dbReference type="AlphaFoldDB" id="A0A2G8KWK7"/>
<dbReference type="CDD" id="cd10567">
    <property type="entry name" value="SWIB-MDM2_like"/>
    <property type="match status" value="1"/>
</dbReference>
<feature type="compositionally biased region" description="Basic and acidic residues" evidence="1">
    <location>
        <begin position="122"/>
        <end position="134"/>
    </location>
</feature>
<dbReference type="PROSITE" id="PS51925">
    <property type="entry name" value="SWIB_MDM2"/>
    <property type="match status" value="1"/>
</dbReference>
<dbReference type="Gene3D" id="1.10.245.10">
    <property type="entry name" value="SWIB/MDM2 domain"/>
    <property type="match status" value="1"/>
</dbReference>
<dbReference type="OrthoDB" id="10251073at2759"/>
<evidence type="ECO:0000313" key="4">
    <source>
        <dbReference type="EMBL" id="PIK52396.1"/>
    </source>
</evidence>
<feature type="compositionally biased region" description="Basic residues" evidence="1">
    <location>
        <begin position="135"/>
        <end position="152"/>
    </location>
</feature>
<dbReference type="InterPro" id="IPR003121">
    <property type="entry name" value="SWIB_MDM2_domain"/>
</dbReference>
<dbReference type="Pfam" id="PF02201">
    <property type="entry name" value="SWIB"/>
    <property type="match status" value="1"/>
</dbReference>
<dbReference type="InterPro" id="IPR019835">
    <property type="entry name" value="SWIB_domain"/>
</dbReference>
<feature type="domain" description="DEK-C" evidence="3">
    <location>
        <begin position="3"/>
        <end position="58"/>
    </location>
</feature>